<dbReference type="STRING" id="7398.A0A1B0AIL9"/>
<dbReference type="VEuPathDB" id="VectorBase:GPAI046999"/>
<evidence type="ECO:0000313" key="3">
    <source>
        <dbReference type="Proteomes" id="UP000092445"/>
    </source>
</evidence>
<protein>
    <recommendedName>
        <fullName evidence="1">Wolframin OB-fold domain-containing protein</fullName>
    </recommendedName>
</protein>
<reference evidence="3" key="1">
    <citation type="submission" date="2014-03" db="EMBL/GenBank/DDBJ databases">
        <authorList>
            <person name="Aksoy S."/>
            <person name="Warren W."/>
            <person name="Wilson R.K."/>
        </authorList>
    </citation>
    <scope>NUCLEOTIDE SEQUENCE [LARGE SCALE GENOMIC DNA]</scope>
    <source>
        <strain evidence="3">IAEA</strain>
    </source>
</reference>
<sequence>MPSPVVLNAKTYDPGIEEVIFRVSWPISLLVCGVNPSLNRLQEKCSLHKWNTHEYEIHVEIAPSGLFNWSHEVILRTAHPFGNFTQRLAEGDRIHFYETLVNSRLVDSLS</sequence>
<dbReference type="Pfam" id="PF19913">
    <property type="entry name" value="WCOB"/>
    <property type="match status" value="1"/>
</dbReference>
<dbReference type="Proteomes" id="UP000092445">
    <property type="component" value="Unassembled WGS sequence"/>
</dbReference>
<name>A0A1B0AIL9_GLOPL</name>
<evidence type="ECO:0000313" key="2">
    <source>
        <dbReference type="EnsemblMetazoa" id="GPAI046999-PA"/>
    </source>
</evidence>
<dbReference type="InterPro" id="IPR026209">
    <property type="entry name" value="Wolframin_fam"/>
</dbReference>
<evidence type="ECO:0000259" key="1">
    <source>
        <dbReference type="Pfam" id="PF19913"/>
    </source>
</evidence>
<feature type="domain" description="Wolframin OB-fold" evidence="1">
    <location>
        <begin position="50"/>
        <end position="105"/>
    </location>
</feature>
<reference evidence="2" key="2">
    <citation type="submission" date="2020-05" db="UniProtKB">
        <authorList>
            <consortium name="EnsemblMetazoa"/>
        </authorList>
    </citation>
    <scope>IDENTIFICATION</scope>
    <source>
        <strain evidence="2">IAEA</strain>
    </source>
</reference>
<dbReference type="EnsemblMetazoa" id="GPAI046999-RA">
    <property type="protein sequence ID" value="GPAI046999-PA"/>
    <property type="gene ID" value="GPAI046999"/>
</dbReference>
<organism evidence="2 3">
    <name type="scientific">Glossina pallidipes</name>
    <name type="common">Tsetse fly</name>
    <dbReference type="NCBI Taxonomy" id="7398"/>
    <lineage>
        <taxon>Eukaryota</taxon>
        <taxon>Metazoa</taxon>
        <taxon>Ecdysozoa</taxon>
        <taxon>Arthropoda</taxon>
        <taxon>Hexapoda</taxon>
        <taxon>Insecta</taxon>
        <taxon>Pterygota</taxon>
        <taxon>Neoptera</taxon>
        <taxon>Endopterygota</taxon>
        <taxon>Diptera</taxon>
        <taxon>Brachycera</taxon>
        <taxon>Muscomorpha</taxon>
        <taxon>Hippoboscoidea</taxon>
        <taxon>Glossinidae</taxon>
        <taxon>Glossina</taxon>
    </lineage>
</organism>
<dbReference type="InterPro" id="IPR045461">
    <property type="entry name" value="Wolframin_OB_fold"/>
</dbReference>
<keyword evidence="3" id="KW-1185">Reference proteome</keyword>
<proteinExistence type="predicted"/>
<accession>A0A1B0AIL9</accession>
<dbReference type="PRINTS" id="PR02060">
    <property type="entry name" value="WOLFFAMILY"/>
</dbReference>
<dbReference type="AlphaFoldDB" id="A0A1B0AIL9"/>